<dbReference type="Gene3D" id="2.170.130.30">
    <property type="match status" value="1"/>
</dbReference>
<dbReference type="InterPro" id="IPR027954">
    <property type="entry name" value="Transcobalamin-like_C"/>
</dbReference>
<keyword evidence="1" id="KW-0732">Signal</keyword>
<dbReference type="Pfam" id="PF14478">
    <property type="entry name" value="DUF4430"/>
    <property type="match status" value="1"/>
</dbReference>
<dbReference type="PROSITE" id="PS51257">
    <property type="entry name" value="PROKAR_LIPOPROTEIN"/>
    <property type="match status" value="1"/>
</dbReference>
<protein>
    <recommendedName>
        <fullName evidence="2">Transcobalamin-like C-terminal domain-containing protein</fullName>
    </recommendedName>
</protein>
<accession>A0ABP2QXX6</accession>
<sequence length="129" mass="14607">MKVKKLLFSLSMLLLSFVLIACGNSADNKSSSQETKRIAIQVIVKPEGKEASTKTVTVDKGTTAMEVLKKTHKVEEKDGFITAIDGNKQDEERKLYWMFKVNDEVASKGANKIKVKKDDKIEFYQEIYK</sequence>
<dbReference type="Proteomes" id="UP000007815">
    <property type="component" value="Unassembled WGS sequence"/>
</dbReference>
<name>A0ABP2QXX6_STRRT</name>
<keyword evidence="4" id="KW-1185">Reference proteome</keyword>
<dbReference type="RefSeq" id="WP_003087970.1">
    <property type="nucleotide sequence ID" value="NZ_AJTZ01000005.1"/>
</dbReference>
<evidence type="ECO:0000259" key="2">
    <source>
        <dbReference type="Pfam" id="PF14478"/>
    </source>
</evidence>
<feature type="chain" id="PRO_5045824528" description="Transcobalamin-like C-terminal domain-containing protein" evidence="1">
    <location>
        <begin position="22"/>
        <end position="129"/>
    </location>
</feature>
<comment type="caution">
    <text evidence="3">The sequence shown here is derived from an EMBL/GenBank/DDBJ whole genome shotgun (WGS) entry which is preliminary data.</text>
</comment>
<dbReference type="EMBL" id="AJTZ01000005">
    <property type="protein sequence ID" value="EJN93732.1"/>
    <property type="molecule type" value="Genomic_DNA"/>
</dbReference>
<evidence type="ECO:0000313" key="3">
    <source>
        <dbReference type="EMBL" id="EJN93732.1"/>
    </source>
</evidence>
<evidence type="ECO:0000313" key="4">
    <source>
        <dbReference type="Proteomes" id="UP000007815"/>
    </source>
</evidence>
<feature type="signal peptide" evidence="1">
    <location>
        <begin position="1"/>
        <end position="21"/>
    </location>
</feature>
<proteinExistence type="predicted"/>
<reference evidence="3 4" key="1">
    <citation type="submission" date="2009-12" db="EMBL/GenBank/DDBJ databases">
        <authorList>
            <person name="Lefebure T."/>
            <person name="Cornejo O.E."/>
            <person name="Pavinski Bitar P.D."/>
            <person name="Lang P."/>
            <person name="Stanhope M.J."/>
        </authorList>
    </citation>
    <scope>NUCLEOTIDE SEQUENCE [LARGE SCALE GENOMIC DNA]</scope>
    <source>
        <strain evidence="3 4">FA-1</strain>
    </source>
</reference>
<evidence type="ECO:0000256" key="1">
    <source>
        <dbReference type="SAM" id="SignalP"/>
    </source>
</evidence>
<gene>
    <name evidence="3" type="ORF">SRA_04321</name>
</gene>
<organism evidence="3 4">
    <name type="scientific">Streptococcus ratti FA-1 = DSM 20564</name>
    <dbReference type="NCBI Taxonomy" id="699248"/>
    <lineage>
        <taxon>Bacteria</taxon>
        <taxon>Bacillati</taxon>
        <taxon>Bacillota</taxon>
        <taxon>Bacilli</taxon>
        <taxon>Lactobacillales</taxon>
        <taxon>Streptococcaceae</taxon>
        <taxon>Streptococcus</taxon>
    </lineage>
</organism>
<feature type="domain" description="Transcobalamin-like C-terminal" evidence="2">
    <location>
        <begin position="61"/>
        <end position="125"/>
    </location>
</feature>